<keyword evidence="4" id="KW-0677">Repeat</keyword>
<dbReference type="Pfam" id="PF00096">
    <property type="entry name" value="zf-C2H2"/>
    <property type="match status" value="1"/>
</dbReference>
<evidence type="ECO:0000259" key="11">
    <source>
        <dbReference type="PROSITE" id="PS50157"/>
    </source>
</evidence>
<feature type="region of interest" description="Disordered" evidence="10">
    <location>
        <begin position="448"/>
        <end position="469"/>
    </location>
</feature>
<dbReference type="SMART" id="SM00355">
    <property type="entry name" value="ZnF_C2H2"/>
    <property type="match status" value="4"/>
</dbReference>
<evidence type="ECO:0000256" key="8">
    <source>
        <dbReference type="ARBA" id="ARBA00023242"/>
    </source>
</evidence>
<dbReference type="Proteomes" id="UP000559027">
    <property type="component" value="Unassembled WGS sequence"/>
</dbReference>
<dbReference type="InterPro" id="IPR043359">
    <property type="entry name" value="GLI-like"/>
</dbReference>
<dbReference type="InterPro" id="IPR013087">
    <property type="entry name" value="Znf_C2H2_type"/>
</dbReference>
<evidence type="ECO:0000256" key="2">
    <source>
        <dbReference type="ARBA" id="ARBA00010831"/>
    </source>
</evidence>
<feature type="domain" description="C2H2-type" evidence="11">
    <location>
        <begin position="477"/>
        <end position="507"/>
    </location>
</feature>
<dbReference type="SUPFAM" id="SSF57667">
    <property type="entry name" value="beta-beta-alpha zinc fingers"/>
    <property type="match status" value="3"/>
</dbReference>
<gene>
    <name evidence="12" type="ORF">D9756_002491</name>
</gene>
<keyword evidence="6" id="KW-0862">Zinc</keyword>
<feature type="region of interest" description="Disordered" evidence="10">
    <location>
        <begin position="213"/>
        <end position="257"/>
    </location>
</feature>
<evidence type="ECO:0000256" key="3">
    <source>
        <dbReference type="ARBA" id="ARBA00022723"/>
    </source>
</evidence>
<dbReference type="GO" id="GO:0008270">
    <property type="term" value="F:zinc ion binding"/>
    <property type="evidence" value="ECO:0007669"/>
    <property type="project" value="UniProtKB-KW"/>
</dbReference>
<name>A0A8H5LMG8_9AGAR</name>
<feature type="domain" description="C2H2-type" evidence="11">
    <location>
        <begin position="515"/>
        <end position="543"/>
    </location>
</feature>
<dbReference type="GO" id="GO:0000981">
    <property type="term" value="F:DNA-binding transcription factor activity, RNA polymerase II-specific"/>
    <property type="evidence" value="ECO:0007669"/>
    <property type="project" value="TreeGrafter"/>
</dbReference>
<sequence length="581" mass="63367">MSPQPAFSPSSYHPYSHLRSRTSTEFKPDMQHRPTMSQPPPQWTPTYAKFGHPYPISVPGCADCSPECTESMCSTSGHLTSQCTDQCVVIACSDPEHSSLNSSCDFICDSEADCAGCNGLDAFIQCCDENHPCHVGQRQPANFSQQYTQQHDNKNNSWYTTLTNVLHDSGRQLEGSSANTTSLTSSPSYVFPSAATDSSPQYPSYIANCQPSSTTETYGSIPPPFSPSLQSHDPQEPQYHASQTQQPRVTAPSSSSPPSSASLLTCMWGNCHAQFTSLAELVGHVNLAHLRTPTDAAISTDRTDPAETQAHIHSQQVDDATRLPCLWGGCTEYLQPQQLAGTSSTRAEDIMFSRLASHLFQDHLGLQHFNSSVQSSDFDIERMLVEMLPSRQQPQGREGEEPRGPQYGQSSTDADSGVVTGNAVSVFKASDDASALQALMQEVNAFTVPSTPSPRTSATAVSSPATSSTEITSGEGHVCLWESCGMSFETCDDLMSHMSAVHVGSGKPQYDCLWEGCTRNGEKGFSSRQKICRHLQSHTGYRPFQCPECLQNFSEAATLQQHIRRHTQESECISFLSAYFC</sequence>
<feature type="domain" description="C2H2-type" evidence="11">
    <location>
        <begin position="544"/>
        <end position="571"/>
    </location>
</feature>
<dbReference type="InterPro" id="IPR036236">
    <property type="entry name" value="Znf_C2H2_sf"/>
</dbReference>
<dbReference type="EMBL" id="JAACJO010000002">
    <property type="protein sequence ID" value="KAF5362573.1"/>
    <property type="molecule type" value="Genomic_DNA"/>
</dbReference>
<evidence type="ECO:0000256" key="9">
    <source>
        <dbReference type="PROSITE-ProRule" id="PRU00042"/>
    </source>
</evidence>
<dbReference type="FunFam" id="3.30.160.60:FF:002343">
    <property type="entry name" value="Zinc finger protein 33A"/>
    <property type="match status" value="1"/>
</dbReference>
<evidence type="ECO:0000256" key="4">
    <source>
        <dbReference type="ARBA" id="ARBA00022737"/>
    </source>
</evidence>
<comment type="similarity">
    <text evidence="2">Belongs to the GLI C2H2-type zinc-finger protein family.</text>
</comment>
<feature type="region of interest" description="Disordered" evidence="10">
    <location>
        <begin position="390"/>
        <end position="417"/>
    </location>
</feature>
<accession>A0A8H5LMG8</accession>
<keyword evidence="7" id="KW-0238">DNA-binding</keyword>
<comment type="caution">
    <text evidence="12">The sequence shown here is derived from an EMBL/GenBank/DDBJ whole genome shotgun (WGS) entry which is preliminary data.</text>
</comment>
<evidence type="ECO:0000256" key="6">
    <source>
        <dbReference type="ARBA" id="ARBA00022833"/>
    </source>
</evidence>
<dbReference type="PANTHER" id="PTHR45718">
    <property type="entry name" value="TRANSCRIPTIONAL ACTIVATOR CUBITUS INTERRUPTUS"/>
    <property type="match status" value="1"/>
</dbReference>
<dbReference type="AlphaFoldDB" id="A0A8H5LMG8"/>
<evidence type="ECO:0000313" key="12">
    <source>
        <dbReference type="EMBL" id="KAF5362573.1"/>
    </source>
</evidence>
<dbReference type="GO" id="GO:0005634">
    <property type="term" value="C:nucleus"/>
    <property type="evidence" value="ECO:0007669"/>
    <property type="project" value="UniProtKB-SubCell"/>
</dbReference>
<evidence type="ECO:0000313" key="13">
    <source>
        <dbReference type="Proteomes" id="UP000559027"/>
    </source>
</evidence>
<keyword evidence="13" id="KW-1185">Reference proteome</keyword>
<keyword evidence="5 9" id="KW-0863">Zinc-finger</keyword>
<dbReference type="PROSITE" id="PS00028">
    <property type="entry name" value="ZINC_FINGER_C2H2_1"/>
    <property type="match status" value="3"/>
</dbReference>
<proteinExistence type="inferred from homology"/>
<dbReference type="PROSITE" id="PS50157">
    <property type="entry name" value="ZINC_FINGER_C2H2_2"/>
    <property type="match status" value="3"/>
</dbReference>
<protein>
    <recommendedName>
        <fullName evidence="11">C2H2-type domain-containing protein</fullName>
    </recommendedName>
</protein>
<reference evidence="12 13" key="1">
    <citation type="journal article" date="2020" name="ISME J.">
        <title>Uncovering the hidden diversity of litter-decomposition mechanisms in mushroom-forming fungi.</title>
        <authorList>
            <person name="Floudas D."/>
            <person name="Bentzer J."/>
            <person name="Ahren D."/>
            <person name="Johansson T."/>
            <person name="Persson P."/>
            <person name="Tunlid A."/>
        </authorList>
    </citation>
    <scope>NUCLEOTIDE SEQUENCE [LARGE SCALE GENOMIC DNA]</scope>
    <source>
        <strain evidence="12 13">CBS 146.42</strain>
    </source>
</reference>
<dbReference type="PANTHER" id="PTHR45718:SF8">
    <property type="entry name" value="GLIS FAMILY ZINC FINGER 2"/>
    <property type="match status" value="1"/>
</dbReference>
<organism evidence="12 13">
    <name type="scientific">Leucocoprinus leucothites</name>
    <dbReference type="NCBI Taxonomy" id="201217"/>
    <lineage>
        <taxon>Eukaryota</taxon>
        <taxon>Fungi</taxon>
        <taxon>Dikarya</taxon>
        <taxon>Basidiomycota</taxon>
        <taxon>Agaricomycotina</taxon>
        <taxon>Agaricomycetes</taxon>
        <taxon>Agaricomycetidae</taxon>
        <taxon>Agaricales</taxon>
        <taxon>Agaricineae</taxon>
        <taxon>Agaricaceae</taxon>
        <taxon>Leucocoprinus</taxon>
    </lineage>
</organism>
<dbReference type="GO" id="GO:0000978">
    <property type="term" value="F:RNA polymerase II cis-regulatory region sequence-specific DNA binding"/>
    <property type="evidence" value="ECO:0007669"/>
    <property type="project" value="TreeGrafter"/>
</dbReference>
<evidence type="ECO:0000256" key="5">
    <source>
        <dbReference type="ARBA" id="ARBA00022771"/>
    </source>
</evidence>
<evidence type="ECO:0000256" key="7">
    <source>
        <dbReference type="ARBA" id="ARBA00023125"/>
    </source>
</evidence>
<dbReference type="OrthoDB" id="3437960at2759"/>
<evidence type="ECO:0000256" key="1">
    <source>
        <dbReference type="ARBA" id="ARBA00004123"/>
    </source>
</evidence>
<comment type="subcellular location">
    <subcellularLocation>
        <location evidence="1">Nucleus</location>
    </subcellularLocation>
</comment>
<dbReference type="Gene3D" id="3.30.160.60">
    <property type="entry name" value="Classic Zinc Finger"/>
    <property type="match status" value="4"/>
</dbReference>
<keyword evidence="8" id="KW-0539">Nucleus</keyword>
<evidence type="ECO:0000256" key="10">
    <source>
        <dbReference type="SAM" id="MobiDB-lite"/>
    </source>
</evidence>
<keyword evidence="3" id="KW-0479">Metal-binding</keyword>